<evidence type="ECO:0000313" key="1">
    <source>
        <dbReference type="EMBL" id="WOS77923.1"/>
    </source>
</evidence>
<dbReference type="Proteomes" id="UP001297540">
    <property type="component" value="Chromosome"/>
</dbReference>
<reference evidence="1" key="2">
    <citation type="submission" date="2023-10" db="EMBL/GenBank/DDBJ databases">
        <title>Pathogen: clinical or host-associated sample.</title>
        <authorList>
            <person name="Hergert J."/>
            <person name="Casey R."/>
            <person name="Wagner J."/>
            <person name="Young E.L."/>
            <person name="Oakeson K.F."/>
        </authorList>
    </citation>
    <scope>NUCLEOTIDE SEQUENCE</scope>
    <source>
        <strain evidence="1">2021CK-01020</strain>
    </source>
</reference>
<name>A0AAQ3LKH8_PSEAI</name>
<gene>
    <name evidence="1" type="ORF">L4V69_36535</name>
</gene>
<reference evidence="1" key="1">
    <citation type="submission" date="2023-06" db="EMBL/GenBank/DDBJ databases">
        <authorList>
            <consortium name="Clinical and Environmental Microbiology Branch: Whole genome sequencing antimicrobial resistance pathogens in the healthcare setting"/>
        </authorList>
    </citation>
    <scope>NUCLEOTIDE SEQUENCE</scope>
    <source>
        <strain evidence="1">2021CK-01020</strain>
    </source>
</reference>
<accession>A0AAQ3LKH8</accession>
<sequence>MIRLVKEQLVKAFVSTEAAHSTATSLSVKRYFRKFSFLLNRLRRPSNYLPISGRRILQRSNSLSSTSVKLRFDPLSGPNRCGEQPAGALHHSWERIRKSLIFKHLLFVVAGSGAHYREIETGVNDYFKNNSNNRRKRFHPTETASPAGFFCASR</sequence>
<dbReference type="EMBL" id="CP136986">
    <property type="protein sequence ID" value="WOS77923.1"/>
    <property type="molecule type" value="Genomic_DNA"/>
</dbReference>
<organism evidence="1 2">
    <name type="scientific">Pseudomonas aeruginosa</name>
    <dbReference type="NCBI Taxonomy" id="287"/>
    <lineage>
        <taxon>Bacteria</taxon>
        <taxon>Pseudomonadati</taxon>
        <taxon>Pseudomonadota</taxon>
        <taxon>Gammaproteobacteria</taxon>
        <taxon>Pseudomonadales</taxon>
        <taxon>Pseudomonadaceae</taxon>
        <taxon>Pseudomonas</taxon>
    </lineage>
</organism>
<proteinExistence type="predicted"/>
<evidence type="ECO:0000313" key="2">
    <source>
        <dbReference type="Proteomes" id="UP001297540"/>
    </source>
</evidence>
<dbReference type="RefSeq" id="WP_125477956.1">
    <property type="nucleotide sequence ID" value="NZ_AP014622.1"/>
</dbReference>
<dbReference type="AlphaFoldDB" id="A0AAQ3LKH8"/>
<protein>
    <submittedName>
        <fullName evidence="1">Uncharacterized protein</fullName>
    </submittedName>
</protein>